<gene>
    <name evidence="2" type="ORF">GP2143_08910</name>
</gene>
<keyword evidence="1" id="KW-0732">Signal</keyword>
<dbReference type="PROSITE" id="PS51257">
    <property type="entry name" value="PROKAR_LIPOPROTEIN"/>
    <property type="match status" value="1"/>
</dbReference>
<evidence type="ECO:0000256" key="1">
    <source>
        <dbReference type="SAM" id="SignalP"/>
    </source>
</evidence>
<dbReference type="AlphaFoldDB" id="A0YF98"/>
<keyword evidence="3" id="KW-1185">Reference proteome</keyword>
<evidence type="ECO:0000313" key="3">
    <source>
        <dbReference type="Proteomes" id="UP000004931"/>
    </source>
</evidence>
<organism evidence="2 3">
    <name type="scientific">marine gamma proteobacterium HTCC2143</name>
    <dbReference type="NCBI Taxonomy" id="247633"/>
    <lineage>
        <taxon>Bacteria</taxon>
        <taxon>Pseudomonadati</taxon>
        <taxon>Pseudomonadota</taxon>
        <taxon>Gammaproteobacteria</taxon>
        <taxon>Cellvibrionales</taxon>
        <taxon>Spongiibacteraceae</taxon>
        <taxon>BD1-7 clade</taxon>
    </lineage>
</organism>
<dbReference type="Pfam" id="PF11769">
    <property type="entry name" value="DUF3313"/>
    <property type="match status" value="1"/>
</dbReference>
<dbReference type="eggNOG" id="ENOG5032WN2">
    <property type="taxonomic scope" value="Bacteria"/>
</dbReference>
<name>A0YF98_9GAMM</name>
<dbReference type="OrthoDB" id="7513489at2"/>
<feature type="signal peptide" evidence="1">
    <location>
        <begin position="1"/>
        <end position="28"/>
    </location>
</feature>
<protein>
    <submittedName>
        <fullName evidence="2">Putative lipoprotein</fullName>
    </submittedName>
</protein>
<dbReference type="EMBL" id="AAVT01000008">
    <property type="protein sequence ID" value="EAW30312.1"/>
    <property type="molecule type" value="Genomic_DNA"/>
</dbReference>
<dbReference type="Proteomes" id="UP000004931">
    <property type="component" value="Unassembled WGS sequence"/>
</dbReference>
<accession>A0YF98</accession>
<dbReference type="STRING" id="247633.GP2143_08910"/>
<sequence>MENMVKKTISNIAWLVLIACSLPLSVNAEQDKPPETSYDGLVMVKQSKSSVVYSKADADFSEYDKILLLPSEVAFKKNWRRDYNRSQISTVDRVRESDVTRIKSRVAKLFDETFSDELSSIEGFTLVTEPVPNALILRPSVLDLDVNAPDINSMNRSRVYTRTAGQGTLLLEVYDAVSGEILARVVDVRQTRDNGFHSWASKPRNNADAKALVRKWASKLSSKLLEIHQP</sequence>
<proteinExistence type="predicted"/>
<feature type="chain" id="PRO_5002630928" evidence="1">
    <location>
        <begin position="29"/>
        <end position="230"/>
    </location>
</feature>
<keyword evidence="2" id="KW-0449">Lipoprotein</keyword>
<reference evidence="2 3" key="1">
    <citation type="journal article" date="2010" name="J. Bacteriol.">
        <title>Genome sequence of the oligotrophic marine Gammaproteobacterium HTCC2143, isolated from the Oregon Coast.</title>
        <authorList>
            <person name="Oh H.M."/>
            <person name="Kang I."/>
            <person name="Ferriera S."/>
            <person name="Giovannoni S.J."/>
            <person name="Cho J.C."/>
        </authorList>
    </citation>
    <scope>NUCLEOTIDE SEQUENCE [LARGE SCALE GENOMIC DNA]</scope>
    <source>
        <strain evidence="2 3">HTCC2143</strain>
    </source>
</reference>
<dbReference type="InterPro" id="IPR021747">
    <property type="entry name" value="DUF3313"/>
</dbReference>
<evidence type="ECO:0000313" key="2">
    <source>
        <dbReference type="EMBL" id="EAW30312.1"/>
    </source>
</evidence>
<comment type="caution">
    <text evidence="2">The sequence shown here is derived from an EMBL/GenBank/DDBJ whole genome shotgun (WGS) entry which is preliminary data.</text>
</comment>